<name>A0A418V7M5_9DEIO</name>
<dbReference type="Proteomes" id="UP000286287">
    <property type="component" value="Unassembled WGS sequence"/>
</dbReference>
<sequence length="383" mass="42338">MLRAAAPVVFVVSRDTARAVSLKDSLKNTDVQHIPDAETLLREAHVQPPHVALLYTDTPGVPLWEVLPMLRQRSELSATQWLAVGSHGLGEMLSAGADALISDTTPLQALSLQVNNMLGRAQQHHDHQERVAQLQRKMDNWEHEERIRDQLVHMLVHDLKNPIAAVMGLLEIVEDDHRVPGDSRELITVARDEAQHLLHLTVNMLDVRKIQAGKMNLKRELVFSPMFSEVIELARGDVGSGLRDREVSAQIAQNMSPVSADPEILRRVMANLLSNALKHTTSGGTISLSVQVVGDQVHVSVRDNGEGIPAEDIPNLFAAFEQSRLTLHGRFDTGMGLAFCKMAIEEHGGSIWVESQRGKGSTFTFSLPYAQDNEEDDFAELLA</sequence>
<gene>
    <name evidence="7" type="ORF">D3875_11460</name>
</gene>
<evidence type="ECO:0000256" key="4">
    <source>
        <dbReference type="ARBA" id="ARBA00022679"/>
    </source>
</evidence>
<proteinExistence type="predicted"/>
<dbReference type="SUPFAM" id="SSF55874">
    <property type="entry name" value="ATPase domain of HSP90 chaperone/DNA topoisomerase II/histidine kinase"/>
    <property type="match status" value="1"/>
</dbReference>
<dbReference type="Gene3D" id="3.30.565.10">
    <property type="entry name" value="Histidine kinase-like ATPase, C-terminal domain"/>
    <property type="match status" value="1"/>
</dbReference>
<dbReference type="SMART" id="SM00388">
    <property type="entry name" value="HisKA"/>
    <property type="match status" value="1"/>
</dbReference>
<dbReference type="GO" id="GO:0009927">
    <property type="term" value="F:histidine phosphotransfer kinase activity"/>
    <property type="evidence" value="ECO:0007669"/>
    <property type="project" value="TreeGrafter"/>
</dbReference>
<dbReference type="GO" id="GO:0000155">
    <property type="term" value="F:phosphorelay sensor kinase activity"/>
    <property type="evidence" value="ECO:0007669"/>
    <property type="project" value="InterPro"/>
</dbReference>
<dbReference type="InterPro" id="IPR036890">
    <property type="entry name" value="HATPase_C_sf"/>
</dbReference>
<keyword evidence="5 7" id="KW-0418">Kinase</keyword>
<dbReference type="SMART" id="SM00387">
    <property type="entry name" value="HATPase_c"/>
    <property type="match status" value="1"/>
</dbReference>
<dbReference type="PROSITE" id="PS50109">
    <property type="entry name" value="HIS_KIN"/>
    <property type="match status" value="1"/>
</dbReference>
<dbReference type="InterPro" id="IPR003594">
    <property type="entry name" value="HATPase_dom"/>
</dbReference>
<dbReference type="Pfam" id="PF02518">
    <property type="entry name" value="HATPase_c"/>
    <property type="match status" value="1"/>
</dbReference>
<dbReference type="PANTHER" id="PTHR43047:SF72">
    <property type="entry name" value="OSMOSENSING HISTIDINE PROTEIN KINASE SLN1"/>
    <property type="match status" value="1"/>
</dbReference>
<evidence type="ECO:0000259" key="6">
    <source>
        <dbReference type="PROSITE" id="PS50109"/>
    </source>
</evidence>
<dbReference type="InterPro" id="IPR036097">
    <property type="entry name" value="HisK_dim/P_sf"/>
</dbReference>
<comment type="catalytic activity">
    <reaction evidence="1">
        <text>ATP + protein L-histidine = ADP + protein N-phospho-L-histidine.</text>
        <dbReference type="EC" id="2.7.13.3"/>
    </reaction>
</comment>
<dbReference type="InterPro" id="IPR004358">
    <property type="entry name" value="Sig_transdc_His_kin-like_C"/>
</dbReference>
<dbReference type="SUPFAM" id="SSF52172">
    <property type="entry name" value="CheY-like"/>
    <property type="match status" value="1"/>
</dbReference>
<dbReference type="FunFam" id="1.10.287.130:FF:000252">
    <property type="entry name" value="ATP-binding region ATPase domain protein"/>
    <property type="match status" value="1"/>
</dbReference>
<evidence type="ECO:0000313" key="8">
    <source>
        <dbReference type="Proteomes" id="UP000286287"/>
    </source>
</evidence>
<dbReference type="InterPro" id="IPR005467">
    <property type="entry name" value="His_kinase_dom"/>
</dbReference>
<dbReference type="CDD" id="cd00082">
    <property type="entry name" value="HisKA"/>
    <property type="match status" value="1"/>
</dbReference>
<organism evidence="7 8">
    <name type="scientific">Deinococcus cavernae</name>
    <dbReference type="NCBI Taxonomy" id="2320857"/>
    <lineage>
        <taxon>Bacteria</taxon>
        <taxon>Thermotogati</taxon>
        <taxon>Deinococcota</taxon>
        <taxon>Deinococci</taxon>
        <taxon>Deinococcales</taxon>
        <taxon>Deinococcaceae</taxon>
        <taxon>Deinococcus</taxon>
    </lineage>
</organism>
<dbReference type="OrthoDB" id="59230at2"/>
<evidence type="ECO:0000256" key="3">
    <source>
        <dbReference type="ARBA" id="ARBA00022553"/>
    </source>
</evidence>
<keyword evidence="4" id="KW-0808">Transferase</keyword>
<evidence type="ECO:0000256" key="2">
    <source>
        <dbReference type="ARBA" id="ARBA00012438"/>
    </source>
</evidence>
<dbReference type="InterPro" id="IPR003661">
    <property type="entry name" value="HisK_dim/P_dom"/>
</dbReference>
<accession>A0A418V7M5</accession>
<dbReference type="GO" id="GO:0005886">
    <property type="term" value="C:plasma membrane"/>
    <property type="evidence" value="ECO:0007669"/>
    <property type="project" value="TreeGrafter"/>
</dbReference>
<dbReference type="RefSeq" id="WP_119763861.1">
    <property type="nucleotide sequence ID" value="NZ_QYUJ01000014.1"/>
</dbReference>
<evidence type="ECO:0000256" key="1">
    <source>
        <dbReference type="ARBA" id="ARBA00000085"/>
    </source>
</evidence>
<dbReference type="PANTHER" id="PTHR43047">
    <property type="entry name" value="TWO-COMPONENT HISTIDINE PROTEIN KINASE"/>
    <property type="match status" value="1"/>
</dbReference>
<dbReference type="Gene3D" id="1.10.287.130">
    <property type="match status" value="1"/>
</dbReference>
<keyword evidence="3" id="KW-0597">Phosphoprotein</keyword>
<feature type="domain" description="Histidine kinase" evidence="6">
    <location>
        <begin position="154"/>
        <end position="371"/>
    </location>
</feature>
<dbReference type="CDD" id="cd00075">
    <property type="entry name" value="HATPase"/>
    <property type="match status" value="1"/>
</dbReference>
<reference evidence="7 8" key="1">
    <citation type="submission" date="2018-09" db="EMBL/GenBank/DDBJ databases">
        <authorList>
            <person name="Zhu H."/>
        </authorList>
    </citation>
    <scope>NUCLEOTIDE SEQUENCE [LARGE SCALE GENOMIC DNA]</scope>
    <source>
        <strain evidence="7 8">K2S05-167</strain>
    </source>
</reference>
<dbReference type="InterPro" id="IPR011006">
    <property type="entry name" value="CheY-like_superfamily"/>
</dbReference>
<evidence type="ECO:0000313" key="7">
    <source>
        <dbReference type="EMBL" id="RJF72081.1"/>
    </source>
</evidence>
<dbReference type="EC" id="2.7.13.3" evidence="2"/>
<dbReference type="FunFam" id="3.30.565.10:FF:000006">
    <property type="entry name" value="Sensor histidine kinase WalK"/>
    <property type="match status" value="1"/>
</dbReference>
<evidence type="ECO:0000256" key="5">
    <source>
        <dbReference type="ARBA" id="ARBA00022777"/>
    </source>
</evidence>
<dbReference type="PRINTS" id="PR00344">
    <property type="entry name" value="BCTRLSENSOR"/>
</dbReference>
<dbReference type="SUPFAM" id="SSF47384">
    <property type="entry name" value="Homodimeric domain of signal transducing histidine kinase"/>
    <property type="match status" value="1"/>
</dbReference>
<dbReference type="EMBL" id="QYUJ01000014">
    <property type="protein sequence ID" value="RJF72081.1"/>
    <property type="molecule type" value="Genomic_DNA"/>
</dbReference>
<keyword evidence="8" id="KW-1185">Reference proteome</keyword>
<comment type="caution">
    <text evidence="7">The sequence shown here is derived from an EMBL/GenBank/DDBJ whole genome shotgun (WGS) entry which is preliminary data.</text>
</comment>
<dbReference type="AlphaFoldDB" id="A0A418V7M5"/>
<dbReference type="Pfam" id="PF00512">
    <property type="entry name" value="HisKA"/>
    <property type="match status" value="1"/>
</dbReference>
<protein>
    <recommendedName>
        <fullName evidence="2">histidine kinase</fullName>
        <ecNumber evidence="2">2.7.13.3</ecNumber>
    </recommendedName>
</protein>